<keyword evidence="3 13" id="KW-0436">Ligase</keyword>
<keyword evidence="7 13" id="KW-0862">Zinc</keyword>
<comment type="caution">
    <text evidence="16">The sequence shown here is derived from an EMBL/GenBank/DDBJ whole genome shotgun (WGS) entry which is preliminary data.</text>
</comment>
<organism evidence="16 17">
    <name type="scientific">Alloscardovia theropitheci</name>
    <dbReference type="NCBI Taxonomy" id="2496842"/>
    <lineage>
        <taxon>Bacteria</taxon>
        <taxon>Bacillati</taxon>
        <taxon>Actinomycetota</taxon>
        <taxon>Actinomycetes</taxon>
        <taxon>Bifidobacteriales</taxon>
        <taxon>Bifidobacteriaceae</taxon>
        <taxon>Alloscardovia</taxon>
    </lineage>
</organism>
<dbReference type="Pfam" id="PF12826">
    <property type="entry name" value="HHH_2"/>
    <property type="match status" value="1"/>
</dbReference>
<dbReference type="NCBIfam" id="NF005932">
    <property type="entry name" value="PRK07956.1"/>
    <property type="match status" value="1"/>
</dbReference>
<dbReference type="Gene3D" id="2.40.50.140">
    <property type="entry name" value="Nucleic acid-binding proteins"/>
    <property type="match status" value="1"/>
</dbReference>
<feature type="binding site" evidence="13">
    <location>
        <position position="511"/>
    </location>
    <ligand>
        <name>Zn(2+)</name>
        <dbReference type="ChEBI" id="CHEBI:29105"/>
    </ligand>
</feature>
<dbReference type="EC" id="6.5.1.2" evidence="1 13"/>
<evidence type="ECO:0000256" key="8">
    <source>
        <dbReference type="ARBA" id="ARBA00022842"/>
    </source>
</evidence>
<dbReference type="PROSITE" id="PS50172">
    <property type="entry name" value="BRCT"/>
    <property type="match status" value="1"/>
</dbReference>
<keyword evidence="4 13" id="KW-0235">DNA replication</keyword>
<dbReference type="PANTHER" id="PTHR23389">
    <property type="entry name" value="CHROMOSOME TRANSMISSION FIDELITY FACTOR 18"/>
    <property type="match status" value="1"/>
</dbReference>
<comment type="catalytic activity">
    <reaction evidence="11 13 14">
        <text>NAD(+) + (deoxyribonucleotide)n-3'-hydroxyl + 5'-phospho-(deoxyribonucleotide)m = (deoxyribonucleotide)n+m + AMP + beta-nicotinamide D-nucleotide.</text>
        <dbReference type="EC" id="6.5.1.2"/>
    </reaction>
</comment>
<dbReference type="SUPFAM" id="SSF50249">
    <property type="entry name" value="Nucleic acid-binding proteins"/>
    <property type="match status" value="1"/>
</dbReference>
<feature type="binding site" evidence="13">
    <location>
        <position position="492"/>
    </location>
    <ligand>
        <name>Zn(2+)</name>
        <dbReference type="ChEBI" id="CHEBI:29105"/>
    </ligand>
</feature>
<keyword evidence="5 13" id="KW-0479">Metal-binding</keyword>
<keyword evidence="13" id="KW-0464">Manganese</keyword>
<feature type="binding site" evidence="13">
    <location>
        <position position="209"/>
    </location>
    <ligand>
        <name>NAD(+)</name>
        <dbReference type="ChEBI" id="CHEBI:57540"/>
    </ligand>
</feature>
<comment type="similarity">
    <text evidence="12 13">Belongs to the NAD-dependent DNA ligase family. LigA subfamily.</text>
</comment>
<evidence type="ECO:0000256" key="2">
    <source>
        <dbReference type="ARBA" id="ARBA00013308"/>
    </source>
</evidence>
<evidence type="ECO:0000256" key="7">
    <source>
        <dbReference type="ARBA" id="ARBA00022833"/>
    </source>
</evidence>
<dbReference type="InterPro" id="IPR041663">
    <property type="entry name" value="DisA/LigA_HHH"/>
</dbReference>
<dbReference type="GO" id="GO:0046872">
    <property type="term" value="F:metal ion binding"/>
    <property type="evidence" value="ECO:0007669"/>
    <property type="project" value="UniProtKB-KW"/>
</dbReference>
<dbReference type="InterPro" id="IPR012340">
    <property type="entry name" value="NA-bd_OB-fold"/>
</dbReference>
<dbReference type="HAMAP" id="MF_01588">
    <property type="entry name" value="DNA_ligase_A"/>
    <property type="match status" value="1"/>
</dbReference>
<dbReference type="Pfam" id="PF03120">
    <property type="entry name" value="OB_DNA_ligase"/>
    <property type="match status" value="1"/>
</dbReference>
<evidence type="ECO:0000256" key="1">
    <source>
        <dbReference type="ARBA" id="ARBA00012722"/>
    </source>
</evidence>
<dbReference type="Gene3D" id="1.10.150.20">
    <property type="entry name" value="5' to 3' exonuclease, C-terminal subdomain"/>
    <property type="match status" value="2"/>
</dbReference>
<gene>
    <name evidence="13 16" type="primary">ligA</name>
    <name evidence="16" type="ORF">EJ419_08145</name>
</gene>
<dbReference type="PROSITE" id="PS01056">
    <property type="entry name" value="DNA_LIGASE_N2"/>
    <property type="match status" value="1"/>
</dbReference>
<dbReference type="EMBL" id="RXLP01000027">
    <property type="protein sequence ID" value="TCD53600.1"/>
    <property type="molecule type" value="Genomic_DNA"/>
</dbReference>
<feature type="binding site" evidence="13">
    <location>
        <begin position="103"/>
        <end position="107"/>
    </location>
    <ligand>
        <name>NAD(+)</name>
        <dbReference type="ChEBI" id="CHEBI:57540"/>
    </ligand>
</feature>
<dbReference type="InterPro" id="IPR001357">
    <property type="entry name" value="BRCT_dom"/>
</dbReference>
<reference evidence="16 17" key="1">
    <citation type="submission" date="2018-12" db="EMBL/GenBank/DDBJ databases">
        <title>Alloscrdovia theropitheci sp. nov: a novel taxon from the feces of the bleeding-herat monkey (Theropithecus geleda).</title>
        <authorList>
            <person name="Modesto M."/>
        </authorList>
    </citation>
    <scope>NUCLEOTIDE SEQUENCE [LARGE SCALE GENOMIC DNA]</scope>
    <source>
        <strain evidence="16 17">GLDI4/2</strain>
    </source>
</reference>
<feature type="binding site" evidence="13">
    <location>
        <position position="517"/>
    </location>
    <ligand>
        <name>Zn(2+)</name>
        <dbReference type="ChEBI" id="CHEBI:29105"/>
    </ligand>
</feature>
<protein>
    <recommendedName>
        <fullName evidence="2 13">DNA ligase</fullName>
        <ecNumber evidence="1 13">6.5.1.2</ecNumber>
    </recommendedName>
    <alternativeName>
        <fullName evidence="13">Polydeoxyribonucleotide synthase [NAD(+)]</fullName>
    </alternativeName>
</protein>
<evidence type="ECO:0000259" key="15">
    <source>
        <dbReference type="PROSITE" id="PS50172"/>
    </source>
</evidence>
<feature type="binding site" evidence="13">
    <location>
        <position position="186"/>
    </location>
    <ligand>
        <name>NAD(+)</name>
        <dbReference type="ChEBI" id="CHEBI:57540"/>
    </ligand>
</feature>
<dbReference type="NCBIfam" id="TIGR00575">
    <property type="entry name" value="dnlj"/>
    <property type="match status" value="1"/>
</dbReference>
<dbReference type="AlphaFoldDB" id="A0A4R0QVW1"/>
<dbReference type="InterPro" id="IPR004150">
    <property type="entry name" value="NAD_DNA_ligase_OB"/>
</dbReference>
<dbReference type="InterPro" id="IPR010994">
    <property type="entry name" value="RuvA_2-like"/>
</dbReference>
<evidence type="ECO:0000256" key="3">
    <source>
        <dbReference type="ARBA" id="ARBA00022598"/>
    </source>
</evidence>
<dbReference type="SMART" id="SM00292">
    <property type="entry name" value="BRCT"/>
    <property type="match status" value="1"/>
</dbReference>
<keyword evidence="10 13" id="KW-0234">DNA repair</keyword>
<evidence type="ECO:0000256" key="6">
    <source>
        <dbReference type="ARBA" id="ARBA00022763"/>
    </source>
</evidence>
<feature type="binding site" evidence="13">
    <location>
        <position position="495"/>
    </location>
    <ligand>
        <name>Zn(2+)</name>
        <dbReference type="ChEBI" id="CHEBI:29105"/>
    </ligand>
</feature>
<feature type="binding site" evidence="13">
    <location>
        <position position="395"/>
    </location>
    <ligand>
        <name>NAD(+)</name>
        <dbReference type="ChEBI" id="CHEBI:57540"/>
    </ligand>
</feature>
<dbReference type="Proteomes" id="UP000291289">
    <property type="component" value="Unassembled WGS sequence"/>
</dbReference>
<keyword evidence="6 13" id="KW-0227">DNA damage</keyword>
<keyword evidence="9 13" id="KW-0520">NAD</keyword>
<dbReference type="PANTHER" id="PTHR23389:SF9">
    <property type="entry name" value="DNA LIGASE"/>
    <property type="match status" value="1"/>
</dbReference>
<feature type="domain" description="BRCT" evidence="15">
    <location>
        <begin position="771"/>
        <end position="855"/>
    </location>
</feature>
<dbReference type="PROSITE" id="PS01055">
    <property type="entry name" value="DNA_LIGASE_N1"/>
    <property type="match status" value="1"/>
</dbReference>
<proteinExistence type="inferred from homology"/>
<evidence type="ECO:0000256" key="14">
    <source>
        <dbReference type="RuleBase" id="RU000618"/>
    </source>
</evidence>
<dbReference type="Pfam" id="PF00533">
    <property type="entry name" value="BRCT"/>
    <property type="match status" value="1"/>
</dbReference>
<evidence type="ECO:0000256" key="9">
    <source>
        <dbReference type="ARBA" id="ARBA00023027"/>
    </source>
</evidence>
<dbReference type="FunFam" id="3.30.470.30:FF:000001">
    <property type="entry name" value="DNA ligase"/>
    <property type="match status" value="1"/>
</dbReference>
<dbReference type="SUPFAM" id="SSF52113">
    <property type="entry name" value="BRCT domain"/>
    <property type="match status" value="1"/>
</dbReference>
<evidence type="ECO:0000256" key="12">
    <source>
        <dbReference type="ARBA" id="ARBA00060881"/>
    </source>
</evidence>
<keyword evidence="8 13" id="KW-0460">Magnesium</keyword>
<comment type="function">
    <text evidence="13">DNA ligase that catalyzes the formation of phosphodiester linkages between 5'-phosphoryl and 3'-hydroxyl groups in double-stranded DNA using NAD as a coenzyme and as the energy source for the reaction. It is essential for DNA replication and repair of damaged DNA.</text>
</comment>
<dbReference type="GO" id="GO:0003911">
    <property type="term" value="F:DNA ligase (NAD+) activity"/>
    <property type="evidence" value="ECO:0007669"/>
    <property type="project" value="UniProtKB-UniRule"/>
</dbReference>
<name>A0A4R0QVW1_9BIFI</name>
<dbReference type="OrthoDB" id="9759736at2"/>
<dbReference type="RefSeq" id="WP_131285411.1">
    <property type="nucleotide sequence ID" value="NZ_RXLP01000027.1"/>
</dbReference>
<evidence type="ECO:0000313" key="17">
    <source>
        <dbReference type="Proteomes" id="UP000291289"/>
    </source>
</evidence>
<dbReference type="InterPro" id="IPR036420">
    <property type="entry name" value="BRCT_dom_sf"/>
</dbReference>
<evidence type="ECO:0000256" key="11">
    <source>
        <dbReference type="ARBA" id="ARBA00034005"/>
    </source>
</evidence>
<evidence type="ECO:0000256" key="10">
    <source>
        <dbReference type="ARBA" id="ARBA00023204"/>
    </source>
</evidence>
<evidence type="ECO:0000256" key="5">
    <source>
        <dbReference type="ARBA" id="ARBA00022723"/>
    </source>
</evidence>
<keyword evidence="17" id="KW-1185">Reference proteome</keyword>
<dbReference type="Gene3D" id="3.40.50.10190">
    <property type="entry name" value="BRCT domain"/>
    <property type="match status" value="1"/>
</dbReference>
<dbReference type="GO" id="GO:0006281">
    <property type="term" value="P:DNA repair"/>
    <property type="evidence" value="ECO:0007669"/>
    <property type="project" value="UniProtKB-KW"/>
</dbReference>
<feature type="binding site" evidence="13">
    <location>
        <begin position="152"/>
        <end position="153"/>
    </location>
    <ligand>
        <name>NAD(+)</name>
        <dbReference type="ChEBI" id="CHEBI:57540"/>
    </ligand>
</feature>
<evidence type="ECO:0000256" key="4">
    <source>
        <dbReference type="ARBA" id="ARBA00022705"/>
    </source>
</evidence>
<feature type="binding site" evidence="13">
    <location>
        <position position="371"/>
    </location>
    <ligand>
        <name>NAD(+)</name>
        <dbReference type="ChEBI" id="CHEBI:57540"/>
    </ligand>
</feature>
<sequence length="855" mass="94215">MPEIQDTFDFDDAFSSAGYPASGGFGLSSSEVDNGNKNGLRAGSSKNWWESLEYTDDNALSLNSADISVLSTEEAARIWAQIAAWVETDQIAYYINDAPASSDAAYDARMEFLKRLETAFPTLDTEQSPTHRVGGNFSQEFTSVEHPSRMMSLDDVFSISELQNWYVGVRRQLGMTEHEPLSMTSEVKIDGLALNLIYRNGVLEQGLTRGDGVIGEDITANVRTIASIPQNLAGDADEIPELVEIRGEVFMRFDDFEELNRENERQGRALFANPRNAAAGSLRQKDPRITATRKLSFYAHGLGIVQWPEGSERASGVERQSDAYELYKTWGIPISSHTRIVQSFNEITDMIDYYGEHRYDIEHALDGIVVKVNERSIQERMGSTSRAPRWAIAYKYPPEEVNTELVDITVQVGRTGRVTPVAQLKPVHVAGSTVSRATLHNPSEVEFKGVKIGDIVVVRKAGDIIPEIVGPVMAARAGREDRLRDFVMPQVCPSCGTPIAPEKEGDKDIRCPNSESCPAQLTERIITFGSRTAFDIDFLGDQVASALANPELDRPTSVNLYAPHMKAIEVIDGQEPDDYEPAEDLELPAPQTPVVQSLADLFTLSVDKLRDVRVWREIPLVRITRYIDPDTGKKKTKRKKIGGSGLWHQVPAFYNAAKNDETPQPSKNTLSMLEQISHAPEAEMWRVLVALSMRHIGAPNARALADLYPSLPSFSGVSRQELLQINGIGPALADSVYSWMSHLGNTADWRGRILQAWMDAGVGMRVVQKEELSQTLSGLTIVVTGSLDGFTRDGIKETIIAHGGKASVSVSKKTSYLVTGNEPGASKLTKAEEAGVPIINAEQFMTLMETGQLPQ</sequence>
<dbReference type="SUPFAM" id="SSF56091">
    <property type="entry name" value="DNA ligase/mRNA capping enzyme, catalytic domain"/>
    <property type="match status" value="1"/>
</dbReference>
<dbReference type="InterPro" id="IPR013840">
    <property type="entry name" value="DNAligase_N"/>
</dbReference>
<dbReference type="Gene3D" id="3.30.470.30">
    <property type="entry name" value="DNA ligase/mRNA capping enzyme"/>
    <property type="match status" value="1"/>
</dbReference>
<dbReference type="Gene3D" id="6.20.10.30">
    <property type="match status" value="1"/>
</dbReference>
<dbReference type="InterPro" id="IPR004149">
    <property type="entry name" value="Znf_DNAligase_C4"/>
</dbReference>
<evidence type="ECO:0000256" key="13">
    <source>
        <dbReference type="HAMAP-Rule" id="MF_01588"/>
    </source>
</evidence>
<evidence type="ECO:0000313" key="16">
    <source>
        <dbReference type="EMBL" id="TCD53600.1"/>
    </source>
</evidence>
<dbReference type="Gene3D" id="1.10.287.610">
    <property type="entry name" value="Helix hairpin bin"/>
    <property type="match status" value="1"/>
</dbReference>
<dbReference type="InterPro" id="IPR013839">
    <property type="entry name" value="DNAligase_adenylation"/>
</dbReference>
<dbReference type="InterPro" id="IPR001679">
    <property type="entry name" value="DNA_ligase"/>
</dbReference>
<dbReference type="SUPFAM" id="SSF47781">
    <property type="entry name" value="RuvA domain 2-like"/>
    <property type="match status" value="1"/>
</dbReference>
<dbReference type="Pfam" id="PF03119">
    <property type="entry name" value="DNA_ligase_ZBD"/>
    <property type="match status" value="1"/>
</dbReference>
<dbReference type="GO" id="GO:0005829">
    <property type="term" value="C:cytosol"/>
    <property type="evidence" value="ECO:0007669"/>
    <property type="project" value="TreeGrafter"/>
</dbReference>
<dbReference type="FunFam" id="2.40.50.140:FF:000012">
    <property type="entry name" value="DNA ligase"/>
    <property type="match status" value="1"/>
</dbReference>
<dbReference type="SMART" id="SM00532">
    <property type="entry name" value="LIGANc"/>
    <property type="match status" value="1"/>
</dbReference>
<dbReference type="InterPro" id="IPR018239">
    <property type="entry name" value="DNA_ligase_AS"/>
</dbReference>
<comment type="cofactor">
    <cofactor evidence="13">
        <name>Mg(2+)</name>
        <dbReference type="ChEBI" id="CHEBI:18420"/>
    </cofactor>
    <cofactor evidence="13">
        <name>Mn(2+)</name>
        <dbReference type="ChEBI" id="CHEBI:29035"/>
    </cofactor>
</comment>
<feature type="active site" description="N6-AMP-lysine intermediate" evidence="13">
    <location>
        <position position="188"/>
    </location>
</feature>
<dbReference type="GO" id="GO:0006260">
    <property type="term" value="P:DNA replication"/>
    <property type="evidence" value="ECO:0007669"/>
    <property type="project" value="UniProtKB-KW"/>
</dbReference>
<dbReference type="CDD" id="cd00114">
    <property type="entry name" value="LIGANc"/>
    <property type="match status" value="1"/>
</dbReference>
<dbReference type="InterPro" id="IPR033136">
    <property type="entry name" value="DNA_ligase_CS"/>
</dbReference>
<feature type="binding site" evidence="13">
    <location>
        <position position="248"/>
    </location>
    <ligand>
        <name>NAD(+)</name>
        <dbReference type="ChEBI" id="CHEBI:57540"/>
    </ligand>
</feature>
<accession>A0A4R0QVW1</accession>
<dbReference type="Pfam" id="PF01653">
    <property type="entry name" value="DNA_ligase_aden"/>
    <property type="match status" value="1"/>
</dbReference>